<evidence type="ECO:0008006" key="4">
    <source>
        <dbReference type="Google" id="ProtNLM"/>
    </source>
</evidence>
<evidence type="ECO:0000313" key="3">
    <source>
        <dbReference type="Proteomes" id="UP000199136"/>
    </source>
</evidence>
<proteinExistence type="predicted"/>
<dbReference type="InterPro" id="IPR021324">
    <property type="entry name" value="DUF2929"/>
</dbReference>
<dbReference type="AlphaFoldDB" id="A0A1I5WSY6"/>
<sequence>MKYIATLFWGFCLGQVVNYIGGSLTGGSFSFTTATVIGLLSGVLVILLSNAVPKPSQDGHQS</sequence>
<dbReference type="Proteomes" id="UP000199136">
    <property type="component" value="Unassembled WGS sequence"/>
</dbReference>
<keyword evidence="3" id="KW-1185">Reference proteome</keyword>
<protein>
    <recommendedName>
        <fullName evidence="4">DUF2929 domain-containing protein</fullName>
    </recommendedName>
</protein>
<evidence type="ECO:0000256" key="1">
    <source>
        <dbReference type="SAM" id="Phobius"/>
    </source>
</evidence>
<dbReference type="EMBL" id="FOXW01000003">
    <property type="protein sequence ID" value="SFQ22864.1"/>
    <property type="molecule type" value="Genomic_DNA"/>
</dbReference>
<name>A0A1I5WSY6_9LACT</name>
<reference evidence="2 3" key="1">
    <citation type="submission" date="2016-10" db="EMBL/GenBank/DDBJ databases">
        <authorList>
            <person name="de Groot N.N."/>
        </authorList>
    </citation>
    <scope>NUCLEOTIDE SEQUENCE [LARGE SCALE GENOMIC DNA]</scope>
    <source>
        <strain evidence="2 3">DSM 20581</strain>
    </source>
</reference>
<dbReference type="STRING" id="82801.SAMN04488506_1081"/>
<evidence type="ECO:0000313" key="2">
    <source>
        <dbReference type="EMBL" id="SFQ22864.1"/>
    </source>
</evidence>
<dbReference type="Pfam" id="PF11151">
    <property type="entry name" value="DUF2929"/>
    <property type="match status" value="1"/>
</dbReference>
<gene>
    <name evidence="2" type="ORF">SAMN04488506_1081</name>
</gene>
<keyword evidence="1" id="KW-0472">Membrane</keyword>
<dbReference type="RefSeq" id="WP_092480130.1">
    <property type="nucleotide sequence ID" value="NZ_FOXW01000003.1"/>
</dbReference>
<keyword evidence="1" id="KW-1133">Transmembrane helix</keyword>
<feature type="transmembrane region" description="Helical" evidence="1">
    <location>
        <begin position="28"/>
        <end position="48"/>
    </location>
</feature>
<organism evidence="2 3">
    <name type="scientific">Desemzia incerta</name>
    <dbReference type="NCBI Taxonomy" id="82801"/>
    <lineage>
        <taxon>Bacteria</taxon>
        <taxon>Bacillati</taxon>
        <taxon>Bacillota</taxon>
        <taxon>Bacilli</taxon>
        <taxon>Lactobacillales</taxon>
        <taxon>Carnobacteriaceae</taxon>
        <taxon>Desemzia</taxon>
    </lineage>
</organism>
<accession>A0A1I5WSY6</accession>
<keyword evidence="1" id="KW-0812">Transmembrane</keyword>